<reference evidence="1 2" key="1">
    <citation type="submission" date="2019-03" db="EMBL/GenBank/DDBJ databases">
        <title>Genomic Encyclopedia of Type Strains, Phase IV (KMG-IV): sequencing the most valuable type-strain genomes for metagenomic binning, comparative biology and taxonomic classification.</title>
        <authorList>
            <person name="Goeker M."/>
        </authorList>
    </citation>
    <scope>NUCLEOTIDE SEQUENCE [LARGE SCALE GENOMIC DNA]</scope>
    <source>
        <strain evidence="1 2">DSM 19610</strain>
    </source>
</reference>
<sequence length="52" mass="6633">MREENLSLRAKYNITALFYDILDYPWERMYREWLPLIFYFESGYPRRRFNTS</sequence>
<evidence type="ECO:0000313" key="2">
    <source>
        <dbReference type="Proteomes" id="UP000295707"/>
    </source>
</evidence>
<proteinExistence type="predicted"/>
<accession>A0A4R1HG08</accession>
<evidence type="ECO:0000313" key="1">
    <source>
        <dbReference type="EMBL" id="TCK18239.1"/>
    </source>
</evidence>
<organism evidence="1 2">
    <name type="scientific">Thiogranum longum</name>
    <dbReference type="NCBI Taxonomy" id="1537524"/>
    <lineage>
        <taxon>Bacteria</taxon>
        <taxon>Pseudomonadati</taxon>
        <taxon>Pseudomonadota</taxon>
        <taxon>Gammaproteobacteria</taxon>
        <taxon>Chromatiales</taxon>
        <taxon>Ectothiorhodospiraceae</taxon>
        <taxon>Thiogranum</taxon>
    </lineage>
</organism>
<comment type="caution">
    <text evidence="1">The sequence shown here is derived from an EMBL/GenBank/DDBJ whole genome shotgun (WGS) entry which is preliminary data.</text>
</comment>
<name>A0A4R1HG08_9GAMM</name>
<gene>
    <name evidence="1" type="ORF">DFR30_1514</name>
</gene>
<dbReference type="AlphaFoldDB" id="A0A4R1HG08"/>
<keyword evidence="2" id="KW-1185">Reference proteome</keyword>
<protein>
    <submittedName>
        <fullName evidence="1">Uncharacterized protein</fullName>
    </submittedName>
</protein>
<dbReference type="Proteomes" id="UP000295707">
    <property type="component" value="Unassembled WGS sequence"/>
</dbReference>
<dbReference type="EMBL" id="SMFX01000001">
    <property type="protein sequence ID" value="TCK18239.1"/>
    <property type="molecule type" value="Genomic_DNA"/>
</dbReference>